<reference evidence="10 11" key="1">
    <citation type="submission" date="2008-10" db="EMBL/GenBank/DDBJ databases">
        <title>Draft genome sequence of Collinsella stercoris (DSM 13279).</title>
        <authorList>
            <person name="Sudarsanam P."/>
            <person name="Ley R."/>
            <person name="Guruge J."/>
            <person name="Turnbaugh P.J."/>
            <person name="Mahowald M."/>
            <person name="Liep D."/>
            <person name="Gordon J."/>
        </authorList>
    </citation>
    <scope>NUCLEOTIDE SEQUENCE [LARGE SCALE GENOMIC DNA]</scope>
    <source>
        <strain evidence="10 11">DSM 13279</strain>
    </source>
</reference>
<keyword evidence="7 9" id="KW-1133">Transmembrane helix</keyword>
<feature type="transmembrane region" description="Helical" evidence="9">
    <location>
        <begin position="171"/>
        <end position="194"/>
    </location>
</feature>
<keyword evidence="8 9" id="KW-0472">Membrane</keyword>
<feature type="transmembrane region" description="Helical" evidence="9">
    <location>
        <begin position="206"/>
        <end position="233"/>
    </location>
</feature>
<evidence type="ECO:0000256" key="3">
    <source>
        <dbReference type="ARBA" id="ARBA00022475"/>
    </source>
</evidence>
<proteinExistence type="predicted"/>
<evidence type="ECO:0000256" key="7">
    <source>
        <dbReference type="ARBA" id="ARBA00022989"/>
    </source>
</evidence>
<dbReference type="PROSITE" id="PS51106">
    <property type="entry name" value="PTS_EIIC_TYPE_4"/>
    <property type="match status" value="1"/>
</dbReference>
<dbReference type="RefSeq" id="WP_006720493.1">
    <property type="nucleotide sequence ID" value="NZ_CP085935.1"/>
</dbReference>
<name>B6G9U0_9ACTN</name>
<evidence type="ECO:0000256" key="8">
    <source>
        <dbReference type="ARBA" id="ARBA00023136"/>
    </source>
</evidence>
<sequence length="260" mass="26890">MLMQALLVGLVAAFGTLDTALGTSYIQRPIVLGPLVGLVLGDLETGLIIGANLELLFMGAISVGAYIPPDVITGGVLATAFAISTGSGLEAAYALAMPIGLAALGIKNVFYAILPLILPMADRGAEEGNDGKIKLTYVLLGLFGKTIWTFTLTFFAFYLGSDAVTAALNSVPSFVFDGLGIAAGILPAMGFAMLMRMIVNKKLIPFFVAGFALAAYLNLSVLAVAIFAVVIAIEKLDFLDERPMVAGAAAGVDGGDDDDF</sequence>
<keyword evidence="2" id="KW-0813">Transport</keyword>
<feature type="transmembrane region" description="Helical" evidence="9">
    <location>
        <begin position="138"/>
        <end position="159"/>
    </location>
</feature>
<evidence type="ECO:0000313" key="11">
    <source>
        <dbReference type="Proteomes" id="UP000003560"/>
    </source>
</evidence>
<dbReference type="InterPro" id="IPR004700">
    <property type="entry name" value="PTS_IIC_man"/>
</dbReference>
<comment type="caution">
    <text evidence="10">The sequence shown here is derived from an EMBL/GenBank/DDBJ whole genome shotgun (WGS) entry which is preliminary data.</text>
</comment>
<dbReference type="InterPro" id="IPR050303">
    <property type="entry name" value="GatZ_KbaZ_carbometab"/>
</dbReference>
<reference evidence="10 11" key="2">
    <citation type="submission" date="2008-10" db="EMBL/GenBank/DDBJ databases">
        <authorList>
            <person name="Fulton L."/>
            <person name="Clifton S."/>
            <person name="Fulton B."/>
            <person name="Xu J."/>
            <person name="Minx P."/>
            <person name="Pepin K.H."/>
            <person name="Johnson M."/>
            <person name="Thiruvilangam P."/>
            <person name="Bhonagiri V."/>
            <person name="Nash W.E."/>
            <person name="Mardis E.R."/>
            <person name="Wilson R.K."/>
        </authorList>
    </citation>
    <scope>NUCLEOTIDE SEQUENCE [LARGE SCALE GENOMIC DNA]</scope>
    <source>
        <strain evidence="10 11">DSM 13279</strain>
    </source>
</reference>
<dbReference type="HOGENOM" id="CLU_069101_2_0_11"/>
<evidence type="ECO:0000256" key="1">
    <source>
        <dbReference type="ARBA" id="ARBA00004651"/>
    </source>
</evidence>
<accession>B6G9U0</accession>
<protein>
    <submittedName>
        <fullName evidence="10">PTS system sorbose-specific iic component</fullName>
    </submittedName>
</protein>
<dbReference type="AlphaFoldDB" id="B6G9U0"/>
<evidence type="ECO:0000256" key="2">
    <source>
        <dbReference type="ARBA" id="ARBA00022448"/>
    </source>
</evidence>
<evidence type="ECO:0000256" key="4">
    <source>
        <dbReference type="ARBA" id="ARBA00022597"/>
    </source>
</evidence>
<dbReference type="STRING" id="445975.COLSTE_00831"/>
<comment type="subcellular location">
    <subcellularLocation>
        <location evidence="1">Cell membrane</location>
        <topology evidence="1">Multi-pass membrane protein</topology>
    </subcellularLocation>
</comment>
<dbReference type="PANTHER" id="PTHR32502:SF8">
    <property type="entry name" value="N-ACETYLGALACTOSAMINE PERMEASE IIC COMPONENT 1"/>
    <property type="match status" value="1"/>
</dbReference>
<dbReference type="eggNOG" id="COG3715">
    <property type="taxonomic scope" value="Bacteria"/>
</dbReference>
<keyword evidence="6 9" id="KW-0812">Transmembrane</keyword>
<evidence type="ECO:0000256" key="5">
    <source>
        <dbReference type="ARBA" id="ARBA00022683"/>
    </source>
</evidence>
<keyword evidence="11" id="KW-1185">Reference proteome</keyword>
<dbReference type="Pfam" id="PF03609">
    <property type="entry name" value="EII-Sor"/>
    <property type="match status" value="1"/>
</dbReference>
<dbReference type="GO" id="GO:0009401">
    <property type="term" value="P:phosphoenolpyruvate-dependent sugar phosphotransferase system"/>
    <property type="evidence" value="ECO:0007669"/>
    <property type="project" value="UniProtKB-KW"/>
</dbReference>
<keyword evidence="3" id="KW-1003">Cell membrane</keyword>
<evidence type="ECO:0000256" key="6">
    <source>
        <dbReference type="ARBA" id="ARBA00022692"/>
    </source>
</evidence>
<evidence type="ECO:0000313" key="10">
    <source>
        <dbReference type="EMBL" id="EEA90960.1"/>
    </source>
</evidence>
<dbReference type="Proteomes" id="UP000003560">
    <property type="component" value="Unassembled WGS sequence"/>
</dbReference>
<dbReference type="PANTHER" id="PTHR32502">
    <property type="entry name" value="N-ACETYLGALACTOSAMINE PERMEASE II COMPONENT-RELATED"/>
    <property type="match status" value="1"/>
</dbReference>
<dbReference type="OrthoDB" id="3190125at2"/>
<dbReference type="GeneID" id="98003090"/>
<keyword evidence="4" id="KW-0762">Sugar transport</keyword>
<evidence type="ECO:0000256" key="9">
    <source>
        <dbReference type="SAM" id="Phobius"/>
    </source>
</evidence>
<feature type="transmembrane region" description="Helical" evidence="9">
    <location>
        <begin position="99"/>
        <end position="118"/>
    </location>
</feature>
<dbReference type="GO" id="GO:0005886">
    <property type="term" value="C:plasma membrane"/>
    <property type="evidence" value="ECO:0007669"/>
    <property type="project" value="UniProtKB-SubCell"/>
</dbReference>
<dbReference type="EMBL" id="ABXJ01000050">
    <property type="protein sequence ID" value="EEA90960.1"/>
    <property type="molecule type" value="Genomic_DNA"/>
</dbReference>
<organism evidence="10 11">
    <name type="scientific">Collinsella stercoris DSM 13279</name>
    <dbReference type="NCBI Taxonomy" id="445975"/>
    <lineage>
        <taxon>Bacteria</taxon>
        <taxon>Bacillati</taxon>
        <taxon>Actinomycetota</taxon>
        <taxon>Coriobacteriia</taxon>
        <taxon>Coriobacteriales</taxon>
        <taxon>Coriobacteriaceae</taxon>
        <taxon>Collinsella</taxon>
    </lineage>
</organism>
<gene>
    <name evidence="10" type="ORF">COLSTE_00831</name>
</gene>
<keyword evidence="5" id="KW-0598">Phosphotransferase system</keyword>